<evidence type="ECO:0000313" key="3">
    <source>
        <dbReference type="Proteomes" id="UP001221757"/>
    </source>
</evidence>
<keyword evidence="1" id="KW-0732">Signal</keyword>
<reference evidence="2" key="1">
    <citation type="submission" date="2023-03" db="EMBL/GenBank/DDBJ databases">
        <title>Massive genome expansion in bonnet fungi (Mycena s.s.) driven by repeated elements and novel gene families across ecological guilds.</title>
        <authorList>
            <consortium name="Lawrence Berkeley National Laboratory"/>
            <person name="Harder C.B."/>
            <person name="Miyauchi S."/>
            <person name="Viragh M."/>
            <person name="Kuo A."/>
            <person name="Thoen E."/>
            <person name="Andreopoulos B."/>
            <person name="Lu D."/>
            <person name="Skrede I."/>
            <person name="Drula E."/>
            <person name="Henrissat B."/>
            <person name="Morin E."/>
            <person name="Kohler A."/>
            <person name="Barry K."/>
            <person name="LaButti K."/>
            <person name="Morin E."/>
            <person name="Salamov A."/>
            <person name="Lipzen A."/>
            <person name="Mereny Z."/>
            <person name="Hegedus B."/>
            <person name="Baldrian P."/>
            <person name="Stursova M."/>
            <person name="Weitz H."/>
            <person name="Taylor A."/>
            <person name="Grigoriev I.V."/>
            <person name="Nagy L.G."/>
            <person name="Martin F."/>
            <person name="Kauserud H."/>
        </authorList>
    </citation>
    <scope>NUCLEOTIDE SEQUENCE</scope>
    <source>
        <strain evidence="2">CBHHK067</strain>
    </source>
</reference>
<evidence type="ECO:0008006" key="4">
    <source>
        <dbReference type="Google" id="ProtNLM"/>
    </source>
</evidence>
<dbReference type="EMBL" id="JARKIE010000194">
    <property type="protein sequence ID" value="KAJ7668327.1"/>
    <property type="molecule type" value="Genomic_DNA"/>
</dbReference>
<dbReference type="AlphaFoldDB" id="A0AAD7G5I9"/>
<dbReference type="Proteomes" id="UP001221757">
    <property type="component" value="Unassembled WGS sequence"/>
</dbReference>
<comment type="caution">
    <text evidence="2">The sequence shown here is derived from an EMBL/GenBank/DDBJ whole genome shotgun (WGS) entry which is preliminary data.</text>
</comment>
<gene>
    <name evidence="2" type="ORF">B0H17DRAFT_222001</name>
</gene>
<sequence length="379" mass="42759">MTCAAAWSARSLLSTICTMPAAVGLLEIVQNAGNRSPPTLPPELLDRIIEFALELRRSVHSTSLHSNIETLAPLTLVSIQFRALALRHYFRHVFFAESGKENSPWNALCRSGEKWFTWVRSLRASSKTLAFHSDQLAALTNLQELSLDLGTEGLFTQHPILKQIFRYLLSGSSPINNINPSHTLTVLTLTSLPRIDIPLLRLITDSFPRLVDLHLSCTERLDLHCCWCCYEESFGITIHSPVPDMFSRSRDMAIAFAHILRPLKQLAHLHLGVYLSDEMLVHVHLDHGQAEGEFPFGPEQCILCEEAAAEVQLRELAAGLELAQYLKALRTIGFSSFFDDAAYYTRGRRLDETTVYVLRENGRIRVRKTPWPRGETSNK</sequence>
<protein>
    <recommendedName>
        <fullName evidence="4">F-box domain-containing protein</fullName>
    </recommendedName>
</protein>
<name>A0AAD7G5I9_MYCRO</name>
<feature type="signal peptide" evidence="1">
    <location>
        <begin position="1"/>
        <end position="24"/>
    </location>
</feature>
<keyword evidence="3" id="KW-1185">Reference proteome</keyword>
<evidence type="ECO:0000313" key="2">
    <source>
        <dbReference type="EMBL" id="KAJ7668327.1"/>
    </source>
</evidence>
<accession>A0AAD7G5I9</accession>
<feature type="chain" id="PRO_5041910309" description="F-box domain-containing protein" evidence="1">
    <location>
        <begin position="25"/>
        <end position="379"/>
    </location>
</feature>
<organism evidence="2 3">
    <name type="scientific">Mycena rosella</name>
    <name type="common">Pink bonnet</name>
    <name type="synonym">Agaricus rosellus</name>
    <dbReference type="NCBI Taxonomy" id="1033263"/>
    <lineage>
        <taxon>Eukaryota</taxon>
        <taxon>Fungi</taxon>
        <taxon>Dikarya</taxon>
        <taxon>Basidiomycota</taxon>
        <taxon>Agaricomycotina</taxon>
        <taxon>Agaricomycetes</taxon>
        <taxon>Agaricomycetidae</taxon>
        <taxon>Agaricales</taxon>
        <taxon>Marasmiineae</taxon>
        <taxon>Mycenaceae</taxon>
        <taxon>Mycena</taxon>
    </lineage>
</organism>
<proteinExistence type="predicted"/>
<evidence type="ECO:0000256" key="1">
    <source>
        <dbReference type="SAM" id="SignalP"/>
    </source>
</evidence>